<accession>A0A915SKK7</accession>
<dbReference type="RefSeq" id="WP_258393027.1">
    <property type="nucleotide sequence ID" value="NZ_AP019769.1"/>
</dbReference>
<dbReference type="AlphaFoldDB" id="A0A915SKK7"/>
<dbReference type="Proteomes" id="UP001055553">
    <property type="component" value="Chromosome"/>
</dbReference>
<dbReference type="KEGG" id="naer:MJ1_0562"/>
<proteinExistence type="predicted"/>
<evidence type="ECO:0000313" key="1">
    <source>
        <dbReference type="EMBL" id="BBL45713.1"/>
    </source>
</evidence>
<keyword evidence="2" id="KW-1185">Reference proteome</keyword>
<dbReference type="GeneID" id="74568508"/>
<reference evidence="2" key="1">
    <citation type="journal article" date="2022" name="Int. J. Syst. Evol. Microbiol.">
        <title>Nanobdella aerobiophila gen. nov., sp. nov., a thermoacidophilic, obligate ectosymbiotic archaeon, and proposal of Nanobdellaceae fam. nov., Nanobdellales ord. nov. and Nanobdellia class. nov.</title>
        <authorList>
            <person name="Kato S."/>
            <person name="Ogasawara A."/>
            <person name="Itoh T."/>
            <person name="Sakai H.D."/>
            <person name="Shimizu M."/>
            <person name="Yuki M."/>
            <person name="Kaneko M."/>
            <person name="Takashina T."/>
            <person name="Ohkuma M."/>
        </authorList>
    </citation>
    <scope>NUCLEOTIDE SEQUENCE [LARGE SCALE GENOMIC DNA]</scope>
    <source>
        <strain evidence="2">MJ1</strain>
    </source>
</reference>
<name>A0A915SKK7_9ARCH</name>
<dbReference type="EMBL" id="AP019769">
    <property type="protein sequence ID" value="BBL45713.1"/>
    <property type="molecule type" value="Genomic_DNA"/>
</dbReference>
<sequence>MHNYQWSIKTIDDILDKIGSQPLDVSTGDGSKNLEKIFVEYNHHMINYIKSNKEKSPSILLNGKKVYISIPVNYLLKGKPVFIVDSNKTFHDYLLNTYKARYLKNWVGNIYLAYYKPYYDARSVKYSLIVGKPDIISFDKCIELYELKSLYVDKDKPIIEKLNEVIESASNQVLIYLYLAEKMMDNKIIEKECTNGYIVLALYSRFEYQLGLVLNKIIKNHKNGLKILNSPTNNSRYQTLKIDNGEYYYFFLKKQISYSKEEFKKIEGMIEKSEKEILRYWNAL</sequence>
<evidence type="ECO:0000313" key="2">
    <source>
        <dbReference type="Proteomes" id="UP001055553"/>
    </source>
</evidence>
<protein>
    <submittedName>
        <fullName evidence="1">Uncharacterized protein</fullName>
    </submittedName>
</protein>
<gene>
    <name evidence="1" type="ORF">MJ1_0562</name>
</gene>
<organism evidence="1 2">
    <name type="scientific">Nanobdella aerobiophila</name>
    <dbReference type="NCBI Taxonomy" id="2586965"/>
    <lineage>
        <taxon>Archaea</taxon>
        <taxon>Nanobdellota</taxon>
        <taxon>Nanobdellia</taxon>
        <taxon>Nanobdellales</taxon>
        <taxon>Nanobdellaceae</taxon>
        <taxon>Nanobdella</taxon>
    </lineage>
</organism>